<dbReference type="AlphaFoldDB" id="A0A9P8PQN4"/>
<evidence type="ECO:0000313" key="2">
    <source>
        <dbReference type="Proteomes" id="UP000774326"/>
    </source>
</evidence>
<protein>
    <submittedName>
        <fullName evidence="1">Uncharacterized protein</fullName>
    </submittedName>
</protein>
<accession>A0A9P8PQN4</accession>
<dbReference type="EMBL" id="JAEUBG010005331">
    <property type="protein sequence ID" value="KAH3675910.1"/>
    <property type="molecule type" value="Genomic_DNA"/>
</dbReference>
<gene>
    <name evidence="1" type="ORF">WICPIJ_009216</name>
</gene>
<sequence length="138" mass="15425">MAGAKEEPLMMSRMYLIPKFKLTALFNSILTELSVFSRSTAGFKITSPSPISPLTWNLMVSLVTRMAKESEIWERSLTVFWNSLAGKVMRESCSMSSMLKESGESSAIKVKESLAFPVFNTLLKLDMSIPKVILLSHL</sequence>
<organism evidence="1 2">
    <name type="scientific">Wickerhamomyces pijperi</name>
    <name type="common">Yeast</name>
    <name type="synonym">Pichia pijperi</name>
    <dbReference type="NCBI Taxonomy" id="599730"/>
    <lineage>
        <taxon>Eukaryota</taxon>
        <taxon>Fungi</taxon>
        <taxon>Dikarya</taxon>
        <taxon>Ascomycota</taxon>
        <taxon>Saccharomycotina</taxon>
        <taxon>Saccharomycetes</taxon>
        <taxon>Phaffomycetales</taxon>
        <taxon>Wickerhamomycetaceae</taxon>
        <taxon>Wickerhamomyces</taxon>
    </lineage>
</organism>
<evidence type="ECO:0000313" key="1">
    <source>
        <dbReference type="EMBL" id="KAH3675910.1"/>
    </source>
</evidence>
<keyword evidence="2" id="KW-1185">Reference proteome</keyword>
<reference evidence="1" key="2">
    <citation type="submission" date="2021-01" db="EMBL/GenBank/DDBJ databases">
        <authorList>
            <person name="Schikora-Tamarit M.A."/>
        </authorList>
    </citation>
    <scope>NUCLEOTIDE SEQUENCE</scope>
    <source>
        <strain evidence="1">CBS2887</strain>
    </source>
</reference>
<name>A0A9P8PQN4_WICPI</name>
<dbReference type="Proteomes" id="UP000774326">
    <property type="component" value="Unassembled WGS sequence"/>
</dbReference>
<comment type="caution">
    <text evidence="1">The sequence shown here is derived from an EMBL/GenBank/DDBJ whole genome shotgun (WGS) entry which is preliminary data.</text>
</comment>
<proteinExistence type="predicted"/>
<reference evidence="1" key="1">
    <citation type="journal article" date="2021" name="Open Biol.">
        <title>Shared evolutionary footprints suggest mitochondrial oxidative damage underlies multiple complex I losses in fungi.</title>
        <authorList>
            <person name="Schikora-Tamarit M.A."/>
            <person name="Marcet-Houben M."/>
            <person name="Nosek J."/>
            <person name="Gabaldon T."/>
        </authorList>
    </citation>
    <scope>NUCLEOTIDE SEQUENCE</scope>
    <source>
        <strain evidence="1">CBS2887</strain>
    </source>
</reference>